<feature type="compositionally biased region" description="Basic and acidic residues" evidence="1">
    <location>
        <begin position="2865"/>
        <end position="2874"/>
    </location>
</feature>
<feature type="compositionally biased region" description="Polar residues" evidence="1">
    <location>
        <begin position="2068"/>
        <end position="2078"/>
    </location>
</feature>
<dbReference type="EMBL" id="JAUBYV010000001">
    <property type="protein sequence ID" value="KAK2630633.1"/>
    <property type="molecule type" value="Genomic_DNA"/>
</dbReference>
<feature type="compositionally biased region" description="Basic and acidic residues" evidence="1">
    <location>
        <begin position="2155"/>
        <end position="2177"/>
    </location>
</feature>
<feature type="compositionally biased region" description="Polar residues" evidence="1">
    <location>
        <begin position="2117"/>
        <end position="2130"/>
    </location>
</feature>
<name>A0AAD9WHI7_9HELO</name>
<feature type="region of interest" description="Disordered" evidence="1">
    <location>
        <begin position="1834"/>
        <end position="1866"/>
    </location>
</feature>
<feature type="compositionally biased region" description="Basic and acidic residues" evidence="1">
    <location>
        <begin position="2413"/>
        <end position="2433"/>
    </location>
</feature>
<feature type="compositionally biased region" description="Polar residues" evidence="1">
    <location>
        <begin position="3073"/>
        <end position="3083"/>
    </location>
</feature>
<gene>
    <name evidence="2" type="ORF">QTJ16_001453</name>
</gene>
<feature type="region of interest" description="Disordered" evidence="1">
    <location>
        <begin position="30"/>
        <end position="54"/>
    </location>
</feature>
<feature type="region of interest" description="Disordered" evidence="1">
    <location>
        <begin position="2505"/>
        <end position="2696"/>
    </location>
</feature>
<evidence type="ECO:0000313" key="2">
    <source>
        <dbReference type="EMBL" id="KAK2630633.1"/>
    </source>
</evidence>
<proteinExistence type="predicted"/>
<feature type="compositionally biased region" description="Polar residues" evidence="1">
    <location>
        <begin position="2661"/>
        <end position="2672"/>
    </location>
</feature>
<feature type="region of interest" description="Disordered" evidence="1">
    <location>
        <begin position="2155"/>
        <end position="2276"/>
    </location>
</feature>
<feature type="compositionally biased region" description="Polar residues" evidence="1">
    <location>
        <begin position="2583"/>
        <end position="2597"/>
    </location>
</feature>
<feature type="region of interest" description="Disordered" evidence="1">
    <location>
        <begin position="3031"/>
        <end position="3309"/>
    </location>
</feature>
<accession>A0AAD9WHI7</accession>
<dbReference type="Proteomes" id="UP001285354">
    <property type="component" value="Unassembled WGS sequence"/>
</dbReference>
<feature type="compositionally biased region" description="Polar residues" evidence="1">
    <location>
        <begin position="34"/>
        <end position="51"/>
    </location>
</feature>
<feature type="compositionally biased region" description="Polar residues" evidence="1">
    <location>
        <begin position="3232"/>
        <end position="3241"/>
    </location>
</feature>
<feature type="compositionally biased region" description="Polar residues" evidence="1">
    <location>
        <begin position="2434"/>
        <end position="2457"/>
    </location>
</feature>
<feature type="compositionally biased region" description="Low complexity" evidence="1">
    <location>
        <begin position="2030"/>
        <end position="2047"/>
    </location>
</feature>
<feature type="region of interest" description="Disordered" evidence="1">
    <location>
        <begin position="1972"/>
        <end position="2099"/>
    </location>
</feature>
<reference evidence="2" key="1">
    <citation type="submission" date="2023-06" db="EMBL/GenBank/DDBJ databases">
        <title>Draft genome of Marssonina rosae.</title>
        <authorList>
            <person name="Cheng Q."/>
        </authorList>
    </citation>
    <scope>NUCLEOTIDE SEQUENCE</scope>
    <source>
        <strain evidence="2">R4</strain>
    </source>
</reference>
<feature type="compositionally biased region" description="Basic and acidic residues" evidence="1">
    <location>
        <begin position="3093"/>
        <end position="3104"/>
    </location>
</feature>
<feature type="compositionally biased region" description="Basic and acidic residues" evidence="1">
    <location>
        <begin position="2387"/>
        <end position="2406"/>
    </location>
</feature>
<feature type="region of interest" description="Disordered" evidence="1">
    <location>
        <begin position="2116"/>
        <end position="2142"/>
    </location>
</feature>
<feature type="compositionally biased region" description="Basic and acidic residues" evidence="1">
    <location>
        <begin position="3281"/>
        <end position="3309"/>
    </location>
</feature>
<feature type="compositionally biased region" description="Basic and acidic residues" evidence="1">
    <location>
        <begin position="2228"/>
        <end position="2255"/>
    </location>
</feature>
<evidence type="ECO:0000313" key="3">
    <source>
        <dbReference type="Proteomes" id="UP001285354"/>
    </source>
</evidence>
<feature type="compositionally biased region" description="Basic and acidic residues" evidence="1">
    <location>
        <begin position="3123"/>
        <end position="3136"/>
    </location>
</feature>
<comment type="caution">
    <text evidence="2">The sequence shown here is derived from an EMBL/GenBank/DDBJ whole genome shotgun (WGS) entry which is preliminary data.</text>
</comment>
<sequence length="3309" mass="350652">MAPNSRPPLTSRIRASIETRRKSFDGMTYKLSRSGRTSTDGLPAGNNNNLDSPAVLTPDQDVVRSAVDAAINGEAFQNAIAANLARLVKPSIKSALDTIQPVVEAVYTHELLLRKTSQSVEDVLSQMHLNAEAEAGKRERVGDAASALPGVTPDGEAAVSDGSVGARAPGADVEQLRALLEDHCSRTGERVSSLETILESSGAKVGEVAQGMADIQAMLEPTREGVKTLVSSSGETHTTTNALQAQLDQLKTDIASIREAVGTDLSKNVQTLTEKSGAQDVSILAVSEHITKLDMIASDIAALKSHTDTAEKIDSLSNDIVSLKTTVDTSCSSTAENLTTALSSLSEHTSLLGDLKSAPAHPEILSTLKQSSDSHAAALQELTGKVASDGAADHSAALQELKTELEAVKSVVLAHGESVTGLGTKIDGSSAEVLGLLGKADGRVEGCAGVLDEIKGMHGEHAAALEGIKAAGLNAAPADGDINVQIAAIASKLEEHTAVFDQLKGLHGEHSTALEEIKTTGSNAAPTESDINVQIAAIVSKLDEHTAAFGELKGLQSEHSTALESLKSINDDAASADSDISVKIAAVVSKLDEHTAAFGELKGLHGEHSTALENIKPINTEATATDTSSVSVQIADIVNKLDEHTAAFDQLRGLHSEHSTALESIKSVQAEAAHPDPRDISVQIATIASKLDEHAVVLEEVRSSTGSHTTALQAIKSDSPDAGADVGAQVTALAAKLDEHTTALEEIKSSTGSHTTALQAIKSDSPDAGADVGAQVTALAAKLDEHITALEEIKTVSVSHSSVFDELKGLHGSHAAALEGIRSAIPEVVPTADIADVGTRVASIVTKLDEHTAALDDIKGFGAPLDAIKALDGAHASAFEELKTLHTSLSSTLADLKSASADPTPAYETTVTDILTTLETHTAALEEIKGSTSSHAAALASHGTALEGIRSLGGSIPAEGVLESQIAAVVATLGSHSAVLEEIKAHSALLEEIKTSAGVHATALETHGNTLEGIRALGVAPPTEASATEVAEIVAKLDSHSAVLHEIKTSAGVHATALETHGSKLESIKSLVAAPSAEGDAGLANIVARLDAHGAVLDEIKGISGSQSSVLDELKTTHSNHSAALEEIKTATFTQTASAASLTALETQIGSIISTLDCHSSSWNELKALTSSSSSSSPSPDLASILSTLAQHSITLNEIKEDVSAEILTALHDMGQAHAGHATLLSEIREADVSAEVLTLLHTAADERAGLLGKLDGQGEALNAVQEATGRVEEGVKRSETEGSGLATRIEEMHGMMSAIKDSHERYTSSLDEIRSRSDEPVPVPAIDVGSLETQVGILATKLDDQHLVLGAIKDSHDLYTTSLHEIKSRSLEPVPAAGLEGLEGHMTNIVARLDDHGATLSSIRDSHISHTACLNEIKARAVEPASTAAADFTGLETQITGLATKLEDHHVVLAAIKDATADSHAALGEIRSRAIGPAAVSGSHELGEEIAGIATKLDDHTALLTTLRDESGASSELHSAMLSEIRDAALAATETHASHTRVLNEIKDAEASSAVLSEIRDAALASVGSHSAHTTALTELKETALMLTDNSKKHAATLCEMKDATLVANEYHTAHSAAFTELKSLQTPLKSMDLPAQLATITETLHALLAQHHDGREVGEISGSITVQMERNQAVTTAVVDALSEDLKSEIARSEVGILDRFACLENLLRGEGGDGALSKLGTVLEGYGLELKDVATQLSALDGKIEESSKRVSGLCDGVHLSERGLGQMKEDVAPVVLTMSASGTAPSPDEGKSVLPVVAALASGVVAAGILSQHPDKDVEDYIQQPDSVHVNSVSLSQDSKAPEKSAPVELQPVEKSPGVESALEEESTVEGGVMGSEEVLHVLEAVMKGSVDESGVEEAVEPEPTVEEDIPKLDFGVPDFMPSESAEDKACVEKSNDLESVNADADIAENHICEEPVVEKQIAIDSEAGDTPCIEGEVPNSKIAPMEEPEERALSGQETFEREAESTSALKEITISNQGDNNLEPESSGAVVEGEVAVEASFGEVEKKEDEATSQLPVEHESLVEQSLETQGTPDSEADSASAPEYAESDMDVETEAVPVVADRVAAIDNLAEGQQITETSPTGASDPTVEQPVSDADRHIEDGVGKWISEDFPKDKLEQDTHPRAVDTDLVHEGLLSSFEDNAGQKLQELTPEPDGSAKELENAAALDKDPGQDPVGEQGRATSKELQDLSIERGDSTQEPEKQTIEVSRKSPVFEPEADATSGIDGDPFERGAVFEESSVNFFDAIDVQEQGEGKILDGSTVEPALKYGIKDEPIQVKLGPGLEAQLTLHTTQDQNQHSLENEGGGENDIEAMSHTSENPSLEDIVTRETQGDNAEATPAETRHLHADDSSMEDSAEKYGHTIGALDAHEEPENLRTQDETLVKEDNSSSWPFESSAVGTSNSPSMQSPSDTRLGDMQPTSEPLHDLNPIPSLSHNATSVEQLYVAPSFPPVAHQMFQDTDMDSGHATPLDEARSNPFDDSDDMLSPSDALSPQSVLSPEDENGTHSFGQQVSIHSLQPAHDQELQFSRPELDPSPRFQTLSGVTSEQHYASESEDAISPTSEYGPPDYQDQRKGVPIQGLSQASGLEAPAATLSQGQQHAALSRGFEREDLDLSSAQGTCTQQLSGPDDESSLSRRRDFSPSSDSGQQVVAELAYRSGRGGFAEPRRDFLLFSPVGEAPTQTTDDFDVAHSPELERVAPLFPNLGRPVAAQQTHDLRGEQLPGLPLAHAERNVSGAHTYDSEDDQTSELEHGASFFPNFGQPVAVQRTYDLRDEQSHGFQRNYVDFSQTTQRVTTQPTYNSDDDRSPGYRGNIPKFPDLGHETTRESDYDDEPSPEASRDIPDFPAPNPRQKSPMQQYDSDDVHSSDDEWDDSPGSPDPRHGGAMQADYGNSRSPDTSFYRPEPILQGQIQTSRRAFGDSYGGFDTEERLESGTFPNANRRSAVQPEVDAPTRSLDFRSYPSEPLHSPVHSIPAHNQLLEDPNAVFTTEQHFDPPSPRLSSPLRPLGDQNLPSRGFASHPHALQGFPQSRQRISSNRELEDENEENDFRPRDLDAHPHSPPGMVHKTRSLEGQVEDGYRHTASEHDYQGERTGFPDPHFKSPWQPAKHDDIQSRGFTYGDEPSLSSQPQPQPANSYGSLPAHLRLDSVSPPAPFTDLRGGSPRVDGNPSVEDRRLQDSDGYISMNPFQNVSSAAKGQDDKVTVSRNPFRGVGAGEALPTRRESGNIGGSLAEFGFERRGVEGEERGGGERDRIGDGGEGWER</sequence>
<feature type="compositionally biased region" description="Basic and acidic residues" evidence="1">
    <location>
        <begin position="2201"/>
        <end position="2217"/>
    </location>
</feature>
<organism evidence="2 3">
    <name type="scientific">Diplocarpon rosae</name>
    <dbReference type="NCBI Taxonomy" id="946125"/>
    <lineage>
        <taxon>Eukaryota</taxon>
        <taxon>Fungi</taxon>
        <taxon>Dikarya</taxon>
        <taxon>Ascomycota</taxon>
        <taxon>Pezizomycotina</taxon>
        <taxon>Leotiomycetes</taxon>
        <taxon>Helotiales</taxon>
        <taxon>Drepanopezizaceae</taxon>
        <taxon>Diplocarpon</taxon>
    </lineage>
</organism>
<feature type="region of interest" description="Disordered" evidence="1">
    <location>
        <begin position="1897"/>
        <end position="1917"/>
    </location>
</feature>
<evidence type="ECO:0000256" key="1">
    <source>
        <dbReference type="SAM" id="MobiDB-lite"/>
    </source>
</evidence>
<feature type="compositionally biased region" description="Polar residues" evidence="1">
    <location>
        <begin position="1834"/>
        <end position="1843"/>
    </location>
</feature>
<feature type="compositionally biased region" description="Acidic residues" evidence="1">
    <location>
        <begin position="1898"/>
        <end position="1912"/>
    </location>
</feature>
<feature type="compositionally biased region" description="Polar residues" evidence="1">
    <location>
        <begin position="2832"/>
        <end position="2847"/>
    </location>
</feature>
<keyword evidence="3" id="KW-1185">Reference proteome</keyword>
<feature type="region of interest" description="Disordered" evidence="1">
    <location>
        <begin position="2338"/>
        <end position="2479"/>
    </location>
</feature>
<feature type="region of interest" description="Disordered" evidence="1">
    <location>
        <begin position="2827"/>
        <end position="3017"/>
    </location>
</feature>
<protein>
    <submittedName>
        <fullName evidence="2">Uncharacterized protein</fullName>
    </submittedName>
</protein>
<feature type="compositionally biased region" description="Polar residues" evidence="1">
    <location>
        <begin position="2551"/>
        <end position="2562"/>
    </location>
</feature>
<feature type="compositionally biased region" description="Polar residues" evidence="1">
    <location>
        <begin position="2010"/>
        <end position="2029"/>
    </location>
</feature>